<organism evidence="3 4">
    <name type="scientific">Pontibacter lucknowensis</name>
    <dbReference type="NCBI Taxonomy" id="1077936"/>
    <lineage>
        <taxon>Bacteria</taxon>
        <taxon>Pseudomonadati</taxon>
        <taxon>Bacteroidota</taxon>
        <taxon>Cytophagia</taxon>
        <taxon>Cytophagales</taxon>
        <taxon>Hymenobacteraceae</taxon>
        <taxon>Pontibacter</taxon>
    </lineage>
</organism>
<evidence type="ECO:0000256" key="2">
    <source>
        <dbReference type="SAM" id="SignalP"/>
    </source>
</evidence>
<name>A0A1N6ZCW1_9BACT</name>
<gene>
    <name evidence="3" type="ORF">SAMN05421545_2906</name>
</gene>
<feature type="coiled-coil region" evidence="1">
    <location>
        <begin position="81"/>
        <end position="126"/>
    </location>
</feature>
<feature type="signal peptide" evidence="2">
    <location>
        <begin position="1"/>
        <end position="27"/>
    </location>
</feature>
<dbReference type="Proteomes" id="UP000185924">
    <property type="component" value="Unassembled WGS sequence"/>
</dbReference>
<evidence type="ECO:0000313" key="3">
    <source>
        <dbReference type="EMBL" id="SIR24629.1"/>
    </source>
</evidence>
<keyword evidence="2" id="KW-0732">Signal</keyword>
<sequence length="232" mass="27503">MLNNRTTYLLGLLAVSLLWSCEGNRTAQETEEITVDVPADTARVERTGRTVGDRLESLRGWMNEKVERGDTAIQREMPEIKEDFRRRTAEIEQNLDSLSADSKAEYARLKERYERWENRQERRLNTPLDRSELDQWEEQLLREFNNIENIAPQDMREAYLTFMGVVRAKRRNWTQHDWDYVDNVYGQLNQRRRQVENQISNSDKLKIRALQAEYLTLEGAADAQSTMRNMRN</sequence>
<dbReference type="AlphaFoldDB" id="A0A1N6ZCW1"/>
<keyword evidence="1" id="KW-0175">Coiled coil</keyword>
<feature type="chain" id="PRO_5012613761" evidence="2">
    <location>
        <begin position="28"/>
        <end position="232"/>
    </location>
</feature>
<evidence type="ECO:0000256" key="1">
    <source>
        <dbReference type="SAM" id="Coils"/>
    </source>
</evidence>
<dbReference type="EMBL" id="FTNM01000004">
    <property type="protein sequence ID" value="SIR24629.1"/>
    <property type="molecule type" value="Genomic_DNA"/>
</dbReference>
<dbReference type="OrthoDB" id="883648at2"/>
<proteinExistence type="predicted"/>
<dbReference type="STRING" id="1077936.SAMN05421545_2906"/>
<protein>
    <submittedName>
        <fullName evidence="3">Uncharacterized protein</fullName>
    </submittedName>
</protein>
<evidence type="ECO:0000313" key="4">
    <source>
        <dbReference type="Proteomes" id="UP000185924"/>
    </source>
</evidence>
<reference evidence="4" key="1">
    <citation type="submission" date="2017-01" db="EMBL/GenBank/DDBJ databases">
        <authorList>
            <person name="Varghese N."/>
            <person name="Submissions S."/>
        </authorList>
    </citation>
    <scope>NUCLEOTIDE SEQUENCE [LARGE SCALE GENOMIC DNA]</scope>
    <source>
        <strain evidence="4">DM9</strain>
    </source>
</reference>
<accession>A0A1N6ZCW1</accession>
<dbReference type="RefSeq" id="WP_076422616.1">
    <property type="nucleotide sequence ID" value="NZ_FTNM01000004.1"/>
</dbReference>
<keyword evidence="4" id="KW-1185">Reference proteome</keyword>